<proteinExistence type="predicted"/>
<sequence length="97" mass="10547">MGFELESLYQAMTFALVDLVAGNEQERGVDIGTRGDTARIRVLESTGEVVMTVYGTGYSEVGEQFVLSCLKRLSVQRLGELHKTPLKKAAPLTLAKG</sequence>
<evidence type="ECO:0000313" key="1">
    <source>
        <dbReference type="EMBL" id="QWV93185.1"/>
    </source>
</evidence>
<name>A0ABX8J4F4_9BACT</name>
<dbReference type="RefSeq" id="WP_216799925.1">
    <property type="nucleotide sequence ID" value="NZ_CP076723.1"/>
</dbReference>
<protein>
    <submittedName>
        <fullName evidence="1">Uncharacterized protein</fullName>
    </submittedName>
</protein>
<dbReference type="Proteomes" id="UP000683557">
    <property type="component" value="Chromosome"/>
</dbReference>
<evidence type="ECO:0000313" key="2">
    <source>
        <dbReference type="Proteomes" id="UP000683557"/>
    </source>
</evidence>
<keyword evidence="2" id="KW-1185">Reference proteome</keyword>
<reference evidence="1 2" key="1">
    <citation type="submission" date="2021-06" db="EMBL/GenBank/DDBJ databases">
        <title>Gemonas diversity in paddy soil.</title>
        <authorList>
            <person name="Liu G."/>
        </authorList>
    </citation>
    <scope>NUCLEOTIDE SEQUENCE [LARGE SCALE GENOMIC DNA]</scope>
    <source>
        <strain evidence="1 2">RG10</strain>
    </source>
</reference>
<dbReference type="EMBL" id="CP076723">
    <property type="protein sequence ID" value="QWV93185.1"/>
    <property type="molecule type" value="Genomic_DNA"/>
</dbReference>
<organism evidence="1 2">
    <name type="scientific">Geomonas oryzisoli</name>
    <dbReference type="NCBI Taxonomy" id="2847992"/>
    <lineage>
        <taxon>Bacteria</taxon>
        <taxon>Pseudomonadati</taxon>
        <taxon>Thermodesulfobacteriota</taxon>
        <taxon>Desulfuromonadia</taxon>
        <taxon>Geobacterales</taxon>
        <taxon>Geobacteraceae</taxon>
        <taxon>Geomonas</taxon>
    </lineage>
</organism>
<accession>A0ABX8J4F4</accession>
<gene>
    <name evidence="1" type="ORF">KP004_18765</name>
</gene>